<reference evidence="1" key="1">
    <citation type="submission" date="2014-07" db="EMBL/GenBank/DDBJ databases">
        <authorList>
            <person name="Remaud-Simeon Magali"/>
            <person name="Passerini Delphine"/>
        </authorList>
    </citation>
    <scope>NUCLEOTIDE SEQUENCE</scope>
    <source>
        <strain evidence="1">NRRL B-742</strain>
        <plasmid evidence="1">1</plasmid>
    </source>
</reference>
<accession>A0A098DN42</accession>
<dbReference type="EMBL" id="LN610406">
    <property type="protein sequence ID" value="CEF82726.1"/>
    <property type="molecule type" value="Genomic_DNA"/>
</dbReference>
<geneLocation type="plasmid" evidence="1">
    <name>1</name>
</geneLocation>
<keyword evidence="1" id="KW-0614">Plasmid</keyword>
<name>A0A098DN42_LEUCI</name>
<organism evidence="1">
    <name type="scientific">Leuconostoc citreum</name>
    <dbReference type="NCBI Taxonomy" id="33964"/>
    <lineage>
        <taxon>Bacteria</taxon>
        <taxon>Bacillati</taxon>
        <taxon>Bacillota</taxon>
        <taxon>Bacilli</taxon>
        <taxon>Lactobacillales</taxon>
        <taxon>Lactobacillaceae</taxon>
        <taxon>Leuconostoc</taxon>
    </lineage>
</organism>
<sequence>MRWLLVLFAEA</sequence>
<gene>
    <name evidence="1" type="ORF">BN962_p00025</name>
</gene>
<proteinExistence type="predicted"/>
<evidence type="ECO:0000313" key="1">
    <source>
        <dbReference type="EMBL" id="CEF82726.1"/>
    </source>
</evidence>
<protein>
    <submittedName>
        <fullName evidence="1">Uncharacterized protein</fullName>
    </submittedName>
</protein>